<evidence type="ECO:0000256" key="1">
    <source>
        <dbReference type="SAM" id="SignalP"/>
    </source>
</evidence>
<organism evidence="2 3">
    <name type="scientific">Pelomonas cellulosilytica</name>
    <dbReference type="NCBI Taxonomy" id="2906762"/>
    <lineage>
        <taxon>Bacteria</taxon>
        <taxon>Pseudomonadati</taxon>
        <taxon>Pseudomonadota</taxon>
        <taxon>Betaproteobacteria</taxon>
        <taxon>Burkholderiales</taxon>
        <taxon>Sphaerotilaceae</taxon>
        <taxon>Roseateles</taxon>
    </lineage>
</organism>
<dbReference type="SUPFAM" id="SSF56935">
    <property type="entry name" value="Porins"/>
    <property type="match status" value="1"/>
</dbReference>
<gene>
    <name evidence="2" type="ORF">LXT13_19425</name>
</gene>
<keyword evidence="1" id="KW-0732">Signal</keyword>
<keyword evidence="3" id="KW-1185">Reference proteome</keyword>
<dbReference type="RefSeq" id="WP_233373620.1">
    <property type="nucleotide sequence ID" value="NZ_JAJTWU010000008.1"/>
</dbReference>
<feature type="signal peptide" evidence="1">
    <location>
        <begin position="1"/>
        <end position="23"/>
    </location>
</feature>
<sequence length="365" mass="39510">MTRSHLKLLSVAAVAALAQPVTAETAIGEHFTFSAFGTLGAVQTNSDEAQYIREQQVKGASKSASLLVDSNLGLQLTAKANDWLSATVQTLTAQRFTDNFTTRFEWAYVKVTPVENLNVRLGKVALPNFLVSDSRRIGYANTALRPSNEVYSLDLLNGGLKGADASYAVKLGGGTLTTSVLYGKSSVDGPALSLKSSNTRSFNLVWDGDWYTLRLGQTTAGLDLAPLFGPGVRDTYTFNGFGFTVDRSQVVLQGEYVQRRSSDFPALIGADAWYLQAGYRMGKWLPYASFAQVKAKADGVSRSIVNPQKTVALGARWDVLSFADLKFQLERVDTQKTIGASFTPPANGFISKPVATFSVAMDFVY</sequence>
<comment type="caution">
    <text evidence="2">The sequence shown here is derived from an EMBL/GenBank/DDBJ whole genome shotgun (WGS) entry which is preliminary data.</text>
</comment>
<feature type="chain" id="PRO_5046387474" description="Porin" evidence="1">
    <location>
        <begin position="24"/>
        <end position="365"/>
    </location>
</feature>
<evidence type="ECO:0008006" key="4">
    <source>
        <dbReference type="Google" id="ProtNLM"/>
    </source>
</evidence>
<dbReference type="InterPro" id="IPR023614">
    <property type="entry name" value="Porin_dom_sf"/>
</dbReference>
<proteinExistence type="predicted"/>
<evidence type="ECO:0000313" key="2">
    <source>
        <dbReference type="EMBL" id="MCE4556572.1"/>
    </source>
</evidence>
<accession>A0ABS8Y0J6</accession>
<reference evidence="2 3" key="1">
    <citation type="submission" date="2021-12" db="EMBL/GenBank/DDBJ databases">
        <title>Genome seq of P8.</title>
        <authorList>
            <person name="Seo T."/>
        </authorList>
    </citation>
    <scope>NUCLEOTIDE SEQUENCE [LARGE SCALE GENOMIC DNA]</scope>
    <source>
        <strain evidence="2 3">P8</strain>
    </source>
</reference>
<protein>
    <recommendedName>
        <fullName evidence="4">Porin</fullName>
    </recommendedName>
</protein>
<dbReference type="EMBL" id="JAJTWU010000008">
    <property type="protein sequence ID" value="MCE4556572.1"/>
    <property type="molecule type" value="Genomic_DNA"/>
</dbReference>
<dbReference type="Gene3D" id="2.40.160.10">
    <property type="entry name" value="Porin"/>
    <property type="match status" value="1"/>
</dbReference>
<dbReference type="Proteomes" id="UP001200741">
    <property type="component" value="Unassembled WGS sequence"/>
</dbReference>
<evidence type="ECO:0000313" key="3">
    <source>
        <dbReference type="Proteomes" id="UP001200741"/>
    </source>
</evidence>
<name>A0ABS8Y0J6_9BURK</name>